<dbReference type="CDD" id="cd13690">
    <property type="entry name" value="PBP2_GluB"/>
    <property type="match status" value="1"/>
</dbReference>
<protein>
    <submittedName>
        <fullName evidence="7">Transporter substrate-binding domain-containing protein</fullName>
    </submittedName>
</protein>
<accession>A0ABV6LWW9</accession>
<evidence type="ECO:0000256" key="1">
    <source>
        <dbReference type="ARBA" id="ARBA00010333"/>
    </source>
</evidence>
<gene>
    <name evidence="7" type="ORF">ACFFIA_04095</name>
</gene>
<evidence type="ECO:0000259" key="6">
    <source>
        <dbReference type="SMART" id="SM00062"/>
    </source>
</evidence>
<feature type="signal peptide" evidence="5">
    <location>
        <begin position="1"/>
        <end position="20"/>
    </location>
</feature>
<evidence type="ECO:0000313" key="8">
    <source>
        <dbReference type="Proteomes" id="UP001589867"/>
    </source>
</evidence>
<organism evidence="7 8">
    <name type="scientific">Phytohabitans kaempferiae</name>
    <dbReference type="NCBI Taxonomy" id="1620943"/>
    <lineage>
        <taxon>Bacteria</taxon>
        <taxon>Bacillati</taxon>
        <taxon>Actinomycetota</taxon>
        <taxon>Actinomycetes</taxon>
        <taxon>Micromonosporales</taxon>
        <taxon>Micromonosporaceae</taxon>
    </lineage>
</organism>
<dbReference type="EMBL" id="JBHLUH010000004">
    <property type="protein sequence ID" value="MFC0526834.1"/>
    <property type="molecule type" value="Genomic_DNA"/>
</dbReference>
<evidence type="ECO:0000256" key="2">
    <source>
        <dbReference type="ARBA" id="ARBA00022448"/>
    </source>
</evidence>
<keyword evidence="2" id="KW-0813">Transport</keyword>
<dbReference type="Pfam" id="PF00497">
    <property type="entry name" value="SBP_bac_3"/>
    <property type="match status" value="1"/>
</dbReference>
<feature type="region of interest" description="Disordered" evidence="4">
    <location>
        <begin position="27"/>
        <end position="83"/>
    </location>
</feature>
<name>A0ABV6LWW9_9ACTN</name>
<evidence type="ECO:0000313" key="7">
    <source>
        <dbReference type="EMBL" id="MFC0526834.1"/>
    </source>
</evidence>
<dbReference type="Gene3D" id="3.40.190.10">
    <property type="entry name" value="Periplasmic binding protein-like II"/>
    <property type="match status" value="2"/>
</dbReference>
<reference evidence="7 8" key="1">
    <citation type="submission" date="2024-09" db="EMBL/GenBank/DDBJ databases">
        <authorList>
            <person name="Sun Q."/>
            <person name="Mori K."/>
        </authorList>
    </citation>
    <scope>NUCLEOTIDE SEQUENCE [LARGE SCALE GENOMIC DNA]</scope>
    <source>
        <strain evidence="7 8">TBRC 3947</strain>
    </source>
</reference>
<dbReference type="RefSeq" id="WP_377245424.1">
    <property type="nucleotide sequence ID" value="NZ_JBHLUH010000004.1"/>
</dbReference>
<comment type="caution">
    <text evidence="7">The sequence shown here is derived from an EMBL/GenBank/DDBJ whole genome shotgun (WGS) entry which is preliminary data.</text>
</comment>
<evidence type="ECO:0000256" key="3">
    <source>
        <dbReference type="ARBA" id="ARBA00022729"/>
    </source>
</evidence>
<dbReference type="Proteomes" id="UP001589867">
    <property type="component" value="Unassembled WGS sequence"/>
</dbReference>
<evidence type="ECO:0000256" key="4">
    <source>
        <dbReference type="SAM" id="MobiDB-lite"/>
    </source>
</evidence>
<dbReference type="InterPro" id="IPR001638">
    <property type="entry name" value="Solute-binding_3/MltF_N"/>
</dbReference>
<feature type="domain" description="Solute-binding protein family 3/N-terminal" evidence="6">
    <location>
        <begin position="92"/>
        <end position="314"/>
    </location>
</feature>
<dbReference type="PROSITE" id="PS51257">
    <property type="entry name" value="PROKAR_LIPOPROTEIN"/>
    <property type="match status" value="1"/>
</dbReference>
<proteinExistence type="inferred from homology"/>
<dbReference type="SMART" id="SM00062">
    <property type="entry name" value="PBPb"/>
    <property type="match status" value="1"/>
</dbReference>
<sequence length="327" mass="34703">MSKRTSVRAAAAVLAALVLAGCGGTEPLPSGPDPAEPARPVGVQDPAVLPTSPVAPAGSCDPRASFRPTGALPPAGRMPSGSTMARIQRAGRLVVGVDQNNYRFGYRDSKTGNLVGFEIDLARELARAIFGSPDKVLFRTITTADREAAIQEGRVDIVIRSMTMNCDRWERIAFSTEYFSAGQAILVAGDSPINGIEDLAGKKVCAATGSTSIRNIAAKAPDALPVSASDALDCLVLLQQLQVEAVSTDDAILAGFAEQDKGTKILPERFTEEPYGMAMKQGATDLVRFVNGVLDQLRSNGTWTRVYETWLSSLGDTPPPPAPRYRD</sequence>
<keyword evidence="3 5" id="KW-0732">Signal</keyword>
<dbReference type="PANTHER" id="PTHR30085:SF6">
    <property type="entry name" value="ABC TRANSPORTER GLUTAMINE-BINDING PROTEIN GLNH"/>
    <property type="match status" value="1"/>
</dbReference>
<evidence type="ECO:0000256" key="5">
    <source>
        <dbReference type="SAM" id="SignalP"/>
    </source>
</evidence>
<feature type="chain" id="PRO_5046162391" evidence="5">
    <location>
        <begin position="21"/>
        <end position="327"/>
    </location>
</feature>
<keyword evidence="8" id="KW-1185">Reference proteome</keyword>
<dbReference type="InterPro" id="IPR051455">
    <property type="entry name" value="Bact_solute-bind_prot3"/>
</dbReference>
<comment type="similarity">
    <text evidence="1">Belongs to the bacterial solute-binding protein 3 family.</text>
</comment>
<dbReference type="SUPFAM" id="SSF53850">
    <property type="entry name" value="Periplasmic binding protein-like II"/>
    <property type="match status" value="1"/>
</dbReference>
<dbReference type="PANTHER" id="PTHR30085">
    <property type="entry name" value="AMINO ACID ABC TRANSPORTER PERMEASE"/>
    <property type="match status" value="1"/>
</dbReference>